<sequence>MLGGTGLSNPMKFYGGMEELHLKATRTEGGYLVSGALPSVSNLDDNHWFGIVAEVEGAQRLMAYVCCDAEGLRLKEKIGYLGLNGSATYACQFKNVFIPEKWIISEDADTFIEQVRPAFVFYQIPLGLGVTAAAIRSIHRARAKQGGCNRYLPIQATELEQELEALQEQTYKLAGETNNFPSIWKELLQTRLDVVNLTSKAVHANMVHSGSAAYISKSDPARRLRESYFLINLTPTVRHLEKLLSR</sequence>
<evidence type="ECO:0000313" key="2">
    <source>
        <dbReference type="Proteomes" id="UP000019102"/>
    </source>
</evidence>
<keyword evidence="2" id="KW-1185">Reference proteome</keyword>
<dbReference type="EMBL" id="BAVS01000022">
    <property type="protein sequence ID" value="GAE94341.1"/>
    <property type="molecule type" value="Genomic_DNA"/>
</dbReference>
<protein>
    <submittedName>
        <fullName evidence="1">Butyryl-CoA dehydrogenase</fullName>
    </submittedName>
</protein>
<name>W4VMC4_9BACI</name>
<dbReference type="Gene3D" id="2.40.110.10">
    <property type="entry name" value="Butyryl-CoA Dehydrogenase, subunit A, domain 2"/>
    <property type="match status" value="1"/>
</dbReference>
<dbReference type="InterPro" id="IPR009100">
    <property type="entry name" value="AcylCoA_DH/oxidase_NM_dom_sf"/>
</dbReference>
<dbReference type="eggNOG" id="COG1960">
    <property type="taxonomic scope" value="Bacteria"/>
</dbReference>
<dbReference type="InterPro" id="IPR046373">
    <property type="entry name" value="Acyl-CoA_Oxase/DH_mid-dom_sf"/>
</dbReference>
<dbReference type="STRING" id="1298598.JCM21714_3489"/>
<accession>W4VMC4</accession>
<reference evidence="1 2" key="1">
    <citation type="journal article" date="2014" name="Genome Announc.">
        <title>Draft Genome Sequence of the Boron-Tolerant and Moderately Halotolerant Bacterium Gracilibacillus boraciitolerans JCM 21714T.</title>
        <authorList>
            <person name="Ahmed I."/>
            <person name="Oshima K."/>
            <person name="Suda W."/>
            <person name="Kitamura K."/>
            <person name="Iida T."/>
            <person name="Ohmori Y."/>
            <person name="Fujiwara T."/>
            <person name="Hattori M."/>
            <person name="Ohkuma M."/>
        </authorList>
    </citation>
    <scope>NUCLEOTIDE SEQUENCE [LARGE SCALE GENOMIC DNA]</scope>
    <source>
        <strain evidence="1 2">JCM 21714</strain>
    </source>
</reference>
<proteinExistence type="predicted"/>
<dbReference type="AlphaFoldDB" id="W4VMC4"/>
<gene>
    <name evidence="1" type="ORF">JCM21714_3489</name>
</gene>
<organism evidence="1 2">
    <name type="scientific">Gracilibacillus boraciitolerans JCM 21714</name>
    <dbReference type="NCBI Taxonomy" id="1298598"/>
    <lineage>
        <taxon>Bacteria</taxon>
        <taxon>Bacillati</taxon>
        <taxon>Bacillota</taxon>
        <taxon>Bacilli</taxon>
        <taxon>Bacillales</taxon>
        <taxon>Bacillaceae</taxon>
        <taxon>Gracilibacillus</taxon>
    </lineage>
</organism>
<evidence type="ECO:0000313" key="1">
    <source>
        <dbReference type="EMBL" id="GAE94341.1"/>
    </source>
</evidence>
<dbReference type="GO" id="GO:0016627">
    <property type="term" value="F:oxidoreductase activity, acting on the CH-CH group of donors"/>
    <property type="evidence" value="ECO:0007669"/>
    <property type="project" value="InterPro"/>
</dbReference>
<dbReference type="Proteomes" id="UP000019102">
    <property type="component" value="Unassembled WGS sequence"/>
</dbReference>
<dbReference type="SUPFAM" id="SSF56645">
    <property type="entry name" value="Acyl-CoA dehydrogenase NM domain-like"/>
    <property type="match status" value="1"/>
</dbReference>
<comment type="caution">
    <text evidence="1">The sequence shown here is derived from an EMBL/GenBank/DDBJ whole genome shotgun (WGS) entry which is preliminary data.</text>
</comment>